<gene>
    <name evidence="1" type="ORF">SAMN05192568_104441</name>
</gene>
<dbReference type="Proteomes" id="UP000199048">
    <property type="component" value="Unassembled WGS sequence"/>
</dbReference>
<keyword evidence="2" id="KW-1185">Reference proteome</keyword>
<name>A0A1I4SR28_9HYPH</name>
<sequence>MLERRRVVERTFGWLGRWGGLLRERAGRLDVATSRLARLASLMAARALNNLA</sequence>
<organism evidence="1 2">
    <name type="scientific">Methylobacterium pseudosasicola</name>
    <dbReference type="NCBI Taxonomy" id="582667"/>
    <lineage>
        <taxon>Bacteria</taxon>
        <taxon>Pseudomonadati</taxon>
        <taxon>Pseudomonadota</taxon>
        <taxon>Alphaproteobacteria</taxon>
        <taxon>Hyphomicrobiales</taxon>
        <taxon>Methylobacteriaceae</taxon>
        <taxon>Methylobacterium</taxon>
    </lineage>
</organism>
<evidence type="ECO:0000313" key="2">
    <source>
        <dbReference type="Proteomes" id="UP000199048"/>
    </source>
</evidence>
<evidence type="ECO:0008006" key="3">
    <source>
        <dbReference type="Google" id="ProtNLM"/>
    </source>
</evidence>
<reference evidence="2" key="1">
    <citation type="submission" date="2016-10" db="EMBL/GenBank/DDBJ databases">
        <authorList>
            <person name="Varghese N."/>
            <person name="Submissions S."/>
        </authorList>
    </citation>
    <scope>NUCLEOTIDE SEQUENCE [LARGE SCALE GENOMIC DNA]</scope>
    <source>
        <strain evidence="2">BL36</strain>
    </source>
</reference>
<dbReference type="EMBL" id="FOTK01000044">
    <property type="protein sequence ID" value="SFM66904.1"/>
    <property type="molecule type" value="Genomic_DNA"/>
</dbReference>
<evidence type="ECO:0000313" key="1">
    <source>
        <dbReference type="EMBL" id="SFM66904.1"/>
    </source>
</evidence>
<protein>
    <recommendedName>
        <fullName evidence="3">Transposase DDE domain-containing protein</fullName>
    </recommendedName>
</protein>
<dbReference type="AlphaFoldDB" id="A0A1I4SR28"/>
<proteinExistence type="predicted"/>
<accession>A0A1I4SR28</accession>